<sequence length="507" mass="52001">MPISNYPKGFANGINVRGVPILNTYGGNVFWVDSGAGSNGYKGTFDRPFATIDYAIGRCTANNGDIIIVKPGHAETVLTAGGIALDVAGVSIIGLGVGQLRPTVTFTTDADADVDMSAANCLINNMIFKCNIANQVAMITVSAAGCEIAGCEFSEGSATGLSFITTAGAANACDDLYIHDNYMYAPTAGNYDFGIELEEVEDSARIENNTIIGDFDSGGIHNPTGKVCTHLQISRNIIHNLQTGQHAIELVSACTGAIVNNRLYGDTIAAILDPGSCICNGNLAATAIDESGLPIPAVGDSTDNYIGTNSNNNDADSSNVVANKDGSILERLEDISGELSGTAGIATFPAAAAAANAVSIAEVLRYMSELQIPRIVLKESGDLTAFGTSKTLFTVTGDVLVKVGASVDVAVTSTSGTTTLEVGVAGNTAALCVQDAVDNTAFAIGDSWSLITAADANGAQMADEWLLVGNGVDIILTGSVDDITAGEIDFYCQFIPLTAGSSVVAAA</sequence>
<proteinExistence type="predicted"/>
<accession>A0A6M3J420</accession>
<dbReference type="InterPro" id="IPR011050">
    <property type="entry name" value="Pectin_lyase_fold/virulence"/>
</dbReference>
<dbReference type="AlphaFoldDB" id="A0A6M3J420"/>
<gene>
    <name evidence="1" type="ORF">MM415B00601_0012</name>
</gene>
<reference evidence="1" key="1">
    <citation type="submission" date="2020-03" db="EMBL/GenBank/DDBJ databases">
        <title>The deep terrestrial virosphere.</title>
        <authorList>
            <person name="Holmfeldt K."/>
            <person name="Nilsson E."/>
            <person name="Simone D."/>
            <person name="Lopez-Fernandez M."/>
            <person name="Wu X."/>
            <person name="de Brujin I."/>
            <person name="Lundin D."/>
            <person name="Andersson A."/>
            <person name="Bertilsson S."/>
            <person name="Dopson M."/>
        </authorList>
    </citation>
    <scope>NUCLEOTIDE SEQUENCE</scope>
    <source>
        <strain evidence="1">MM415B00601</strain>
    </source>
</reference>
<dbReference type="EMBL" id="MT141502">
    <property type="protein sequence ID" value="QJA63652.1"/>
    <property type="molecule type" value="Genomic_DNA"/>
</dbReference>
<organism evidence="1">
    <name type="scientific">viral metagenome</name>
    <dbReference type="NCBI Taxonomy" id="1070528"/>
    <lineage>
        <taxon>unclassified sequences</taxon>
        <taxon>metagenomes</taxon>
        <taxon>organismal metagenomes</taxon>
    </lineage>
</organism>
<protein>
    <submittedName>
        <fullName evidence="1">Uncharacterized protein</fullName>
    </submittedName>
</protein>
<evidence type="ECO:0000313" key="1">
    <source>
        <dbReference type="EMBL" id="QJA63652.1"/>
    </source>
</evidence>
<name>A0A6M3J420_9ZZZZ</name>
<dbReference type="SUPFAM" id="SSF51126">
    <property type="entry name" value="Pectin lyase-like"/>
    <property type="match status" value="1"/>
</dbReference>